<comment type="caution">
    <text evidence="2">The sequence shown here is derived from an EMBL/GenBank/DDBJ whole genome shotgun (WGS) entry which is preliminary data.</text>
</comment>
<evidence type="ECO:0000256" key="1">
    <source>
        <dbReference type="SAM" id="MobiDB-lite"/>
    </source>
</evidence>
<gene>
    <name evidence="2" type="ORF">ECRASSUSDP1_LOCUS11170</name>
</gene>
<evidence type="ECO:0000313" key="3">
    <source>
        <dbReference type="Proteomes" id="UP001295684"/>
    </source>
</evidence>
<dbReference type="AlphaFoldDB" id="A0AAD1XFQ5"/>
<keyword evidence="3" id="KW-1185">Reference proteome</keyword>
<sequence length="327" mass="37844">MMKKSKDLEDSKTSWKMQVLKPFKVHIHRAGSNCLICSKEKKKKLISRPHSQNKRYNNSIVNQNWSKNHQKSTEKKAQTKLCSHPDVSITSIEESSTSCLDFPPVVTYKTLNKRDSSAHSSQLKNFMKKVSLMNKIYKDPKEENQSEDTYGKEAKDLEIETSLGLDFTHETNIIDKSALKPPVYPSRTKTPKIQLNDRGHTKNAQSAQQQKGLYRKIRDDLKNTRPQTRIFRTSVKKINFTFSLLPPGMKKSHKKKLTEASITSKAVRKFEKQKLSVPNTKSISVFKTIIGSPFTLKCEKCSRPLKKNQYRRCCIKTQVKHWKRMNK</sequence>
<organism evidence="2 3">
    <name type="scientific">Euplotes crassus</name>
    <dbReference type="NCBI Taxonomy" id="5936"/>
    <lineage>
        <taxon>Eukaryota</taxon>
        <taxon>Sar</taxon>
        <taxon>Alveolata</taxon>
        <taxon>Ciliophora</taxon>
        <taxon>Intramacronucleata</taxon>
        <taxon>Spirotrichea</taxon>
        <taxon>Hypotrichia</taxon>
        <taxon>Euplotida</taxon>
        <taxon>Euplotidae</taxon>
        <taxon>Moneuplotes</taxon>
    </lineage>
</organism>
<name>A0AAD1XFQ5_EUPCR</name>
<feature type="region of interest" description="Disordered" evidence="1">
    <location>
        <begin position="179"/>
        <end position="211"/>
    </location>
</feature>
<accession>A0AAD1XFQ5</accession>
<evidence type="ECO:0000313" key="2">
    <source>
        <dbReference type="EMBL" id="CAI2369866.1"/>
    </source>
</evidence>
<protein>
    <submittedName>
        <fullName evidence="2">Uncharacterized protein</fullName>
    </submittedName>
</protein>
<proteinExistence type="predicted"/>
<reference evidence="2" key="1">
    <citation type="submission" date="2023-07" db="EMBL/GenBank/DDBJ databases">
        <authorList>
            <consortium name="AG Swart"/>
            <person name="Singh M."/>
            <person name="Singh A."/>
            <person name="Seah K."/>
            <person name="Emmerich C."/>
        </authorList>
    </citation>
    <scope>NUCLEOTIDE SEQUENCE</scope>
    <source>
        <strain evidence="2">DP1</strain>
    </source>
</reference>
<dbReference type="Proteomes" id="UP001295684">
    <property type="component" value="Unassembled WGS sequence"/>
</dbReference>
<feature type="compositionally biased region" description="Polar residues" evidence="1">
    <location>
        <begin position="202"/>
        <end position="211"/>
    </location>
</feature>
<dbReference type="EMBL" id="CAMPGE010011021">
    <property type="protein sequence ID" value="CAI2369866.1"/>
    <property type="molecule type" value="Genomic_DNA"/>
</dbReference>